<feature type="non-terminal residue" evidence="1">
    <location>
        <position position="1"/>
    </location>
</feature>
<proteinExistence type="predicted"/>
<sequence>WGCLEGNTGGANKRIIERVGVSS</sequence>
<gene>
    <name evidence="1" type="ORF">LCGC14_2368430</name>
</gene>
<protein>
    <submittedName>
        <fullName evidence="1">Uncharacterized protein</fullName>
    </submittedName>
</protein>
<reference evidence="1" key="1">
    <citation type="journal article" date="2015" name="Nature">
        <title>Complex archaea that bridge the gap between prokaryotes and eukaryotes.</title>
        <authorList>
            <person name="Spang A."/>
            <person name="Saw J.H."/>
            <person name="Jorgensen S.L."/>
            <person name="Zaremba-Niedzwiedzka K."/>
            <person name="Martijn J."/>
            <person name="Lind A.E."/>
            <person name="van Eijk R."/>
            <person name="Schleper C."/>
            <person name="Guy L."/>
            <person name="Ettema T.J."/>
        </authorList>
    </citation>
    <scope>NUCLEOTIDE SEQUENCE</scope>
</reference>
<evidence type="ECO:0000313" key="1">
    <source>
        <dbReference type="EMBL" id="KKL31721.1"/>
    </source>
</evidence>
<dbReference type="AlphaFoldDB" id="A0A0F9EGY8"/>
<organism evidence="1">
    <name type="scientific">marine sediment metagenome</name>
    <dbReference type="NCBI Taxonomy" id="412755"/>
    <lineage>
        <taxon>unclassified sequences</taxon>
        <taxon>metagenomes</taxon>
        <taxon>ecological metagenomes</taxon>
    </lineage>
</organism>
<accession>A0A0F9EGY8</accession>
<comment type="caution">
    <text evidence="1">The sequence shown here is derived from an EMBL/GenBank/DDBJ whole genome shotgun (WGS) entry which is preliminary data.</text>
</comment>
<dbReference type="EMBL" id="LAZR01034861">
    <property type="protein sequence ID" value="KKL31721.1"/>
    <property type="molecule type" value="Genomic_DNA"/>
</dbReference>
<name>A0A0F9EGY8_9ZZZZ</name>